<dbReference type="Gene3D" id="2.40.50.140">
    <property type="entry name" value="Nucleic acid-binding proteins"/>
    <property type="match status" value="1"/>
</dbReference>
<evidence type="ECO:0000313" key="11">
    <source>
        <dbReference type="Proteomes" id="UP000741360"/>
    </source>
</evidence>
<evidence type="ECO:0000256" key="1">
    <source>
        <dbReference type="ARBA" id="ARBA00001946"/>
    </source>
</evidence>
<protein>
    <submittedName>
        <fullName evidence="10">Rne/Rng family ribonuclease</fullName>
    </submittedName>
</protein>
<evidence type="ECO:0000256" key="6">
    <source>
        <dbReference type="ARBA" id="ARBA00022842"/>
    </source>
</evidence>
<keyword evidence="2" id="KW-0963">Cytoplasm</keyword>
<dbReference type="GO" id="GO:0006364">
    <property type="term" value="P:rRNA processing"/>
    <property type="evidence" value="ECO:0007669"/>
    <property type="project" value="TreeGrafter"/>
</dbReference>
<dbReference type="Pfam" id="PF10150">
    <property type="entry name" value="RNase_E_G"/>
    <property type="match status" value="1"/>
</dbReference>
<evidence type="ECO:0000256" key="2">
    <source>
        <dbReference type="ARBA" id="ARBA00022490"/>
    </source>
</evidence>
<keyword evidence="3" id="KW-0540">Nuclease</keyword>
<feature type="domain" description="RNase E/G thioredoxin-like" evidence="9">
    <location>
        <begin position="431"/>
        <end position="514"/>
    </location>
</feature>
<dbReference type="PANTHER" id="PTHR30001:SF0">
    <property type="entry name" value="RIBONUCLEASE G"/>
    <property type="match status" value="1"/>
</dbReference>
<keyword evidence="5" id="KW-0378">Hydrolase</keyword>
<dbReference type="Gene3D" id="3.40.1260.20">
    <property type="entry name" value="Ribonuclease E, catalytic domain"/>
    <property type="match status" value="1"/>
</dbReference>
<dbReference type="EMBL" id="JACPSX010000189">
    <property type="protein sequence ID" value="MBI3015367.1"/>
    <property type="molecule type" value="Genomic_DNA"/>
</dbReference>
<dbReference type="InterPro" id="IPR048583">
    <property type="entry name" value="RNase_E_G_thioredoxin-like"/>
</dbReference>
<evidence type="ECO:0000259" key="9">
    <source>
        <dbReference type="Pfam" id="PF20833"/>
    </source>
</evidence>
<dbReference type="GO" id="GO:0016787">
    <property type="term" value="F:hydrolase activity"/>
    <property type="evidence" value="ECO:0007669"/>
    <property type="project" value="UniProtKB-KW"/>
</dbReference>
<proteinExistence type="predicted"/>
<dbReference type="GO" id="GO:0005737">
    <property type="term" value="C:cytoplasm"/>
    <property type="evidence" value="ECO:0007669"/>
    <property type="project" value="TreeGrafter"/>
</dbReference>
<dbReference type="CDD" id="cd04453">
    <property type="entry name" value="S1_RNase_E"/>
    <property type="match status" value="1"/>
</dbReference>
<dbReference type="NCBIfam" id="TIGR00757">
    <property type="entry name" value="RNaseEG"/>
    <property type="match status" value="1"/>
</dbReference>
<dbReference type="PANTHER" id="PTHR30001">
    <property type="entry name" value="RIBONUCLEASE"/>
    <property type="match status" value="1"/>
</dbReference>
<sequence>MGNEIVINAEPYQTRVAILENGVLAELSMESPEERGIVGNIYKGKVLKVLPGMQAAFVDLGLEKAGFLYVADVTSPESLDEYEKFMNDPPASELPTVEPAEMEYAFSPPRDRKSSVRLPIEEILQEGQEILVQVSKEPIGGKGCRITSNIALPGRYLVFTPTGDHVGVSRRIEDETERRRLRDLVKGLKSAGSGFIIRTVSAGKSEAELQSDINFLTKLWADVQEKSERTNAPALIHNDLDLITRIIRDQFTDQVDRLVIDSPEEYERVKDFLHRLLPHLESKLVLYTEKEPIFDAFGIELEISKALGPKVWLKSGGYIVIEETEALVAIDVNTGRFVGKHNLEETILKTNLEAVKEIVYQIRLRNIGGIIILDFIDMESEPHKERVFTALEQALKADRYRTTVLRLSEFGLVQMTRKRVRENLTNQMCQPCHYCEGKGVIQSTRTICYEIFRELQRAANSAPRKKKLVVTAHPTVANLLLDEKEAFLNRLEGALQNRILVKVDYSFHLEHYEVVPL</sequence>
<evidence type="ECO:0000256" key="3">
    <source>
        <dbReference type="ARBA" id="ARBA00022722"/>
    </source>
</evidence>
<comment type="cofactor">
    <cofactor evidence="1">
        <name>Mg(2+)</name>
        <dbReference type="ChEBI" id="CHEBI:18420"/>
    </cofactor>
</comment>
<gene>
    <name evidence="10" type="ORF">HYY65_09980</name>
</gene>
<dbReference type="AlphaFoldDB" id="A0A932M110"/>
<keyword evidence="7" id="KW-0694">RNA-binding</keyword>
<dbReference type="SUPFAM" id="SSF50249">
    <property type="entry name" value="Nucleic acid-binding proteins"/>
    <property type="match status" value="1"/>
</dbReference>
<dbReference type="InterPro" id="IPR019307">
    <property type="entry name" value="RNA-bd_AU-1/RNase_E/G"/>
</dbReference>
<evidence type="ECO:0000259" key="8">
    <source>
        <dbReference type="Pfam" id="PF10150"/>
    </source>
</evidence>
<comment type="caution">
    <text evidence="10">The sequence shown here is derived from an EMBL/GenBank/DDBJ whole genome shotgun (WGS) entry which is preliminary data.</text>
</comment>
<evidence type="ECO:0000256" key="7">
    <source>
        <dbReference type="ARBA" id="ARBA00022884"/>
    </source>
</evidence>
<evidence type="ECO:0000313" key="10">
    <source>
        <dbReference type="EMBL" id="MBI3015367.1"/>
    </source>
</evidence>
<dbReference type="GO" id="GO:0046872">
    <property type="term" value="F:metal ion binding"/>
    <property type="evidence" value="ECO:0007669"/>
    <property type="project" value="UniProtKB-KW"/>
</dbReference>
<dbReference type="InterPro" id="IPR004659">
    <property type="entry name" value="RNase_E/G"/>
</dbReference>
<evidence type="ECO:0000256" key="5">
    <source>
        <dbReference type="ARBA" id="ARBA00022801"/>
    </source>
</evidence>
<dbReference type="GO" id="GO:0004540">
    <property type="term" value="F:RNA nuclease activity"/>
    <property type="evidence" value="ECO:0007669"/>
    <property type="project" value="InterPro"/>
</dbReference>
<dbReference type="InterPro" id="IPR012340">
    <property type="entry name" value="NA-bd_OB-fold"/>
</dbReference>
<reference evidence="10" key="1">
    <citation type="submission" date="2020-07" db="EMBL/GenBank/DDBJ databases">
        <title>Huge and variable diversity of episymbiotic CPR bacteria and DPANN archaea in groundwater ecosystems.</title>
        <authorList>
            <person name="He C.Y."/>
            <person name="Keren R."/>
            <person name="Whittaker M."/>
            <person name="Farag I.F."/>
            <person name="Doudna J."/>
            <person name="Cate J.H.D."/>
            <person name="Banfield J.F."/>
        </authorList>
    </citation>
    <scope>NUCLEOTIDE SEQUENCE</scope>
    <source>
        <strain evidence="10">NC_groundwater_717_Ag_S-0.2um_59_8</strain>
    </source>
</reference>
<dbReference type="GO" id="GO:0003723">
    <property type="term" value="F:RNA binding"/>
    <property type="evidence" value="ECO:0007669"/>
    <property type="project" value="UniProtKB-KW"/>
</dbReference>
<organism evidence="10 11">
    <name type="scientific">Tectimicrobiota bacterium</name>
    <dbReference type="NCBI Taxonomy" id="2528274"/>
    <lineage>
        <taxon>Bacteria</taxon>
        <taxon>Pseudomonadati</taxon>
        <taxon>Nitrospinota/Tectimicrobiota group</taxon>
        <taxon>Candidatus Tectimicrobiota</taxon>
    </lineage>
</organism>
<keyword evidence="6" id="KW-0460">Magnesium</keyword>
<dbReference type="Pfam" id="PF20833">
    <property type="entry name" value="RNase_E_G_Thio"/>
    <property type="match status" value="1"/>
</dbReference>
<name>A0A932M110_UNCTE</name>
<evidence type="ECO:0000256" key="4">
    <source>
        <dbReference type="ARBA" id="ARBA00022723"/>
    </source>
</evidence>
<accession>A0A932M110</accession>
<dbReference type="Proteomes" id="UP000741360">
    <property type="component" value="Unassembled WGS sequence"/>
</dbReference>
<keyword evidence="4" id="KW-0479">Metal-binding</keyword>
<feature type="domain" description="RNA-binding protein AU-1/Ribonuclease E/G" evidence="8">
    <location>
        <begin position="152"/>
        <end position="420"/>
    </location>
</feature>